<dbReference type="GO" id="GO:0004662">
    <property type="term" value="F:CAAX-protein geranylgeranyltransferase activity"/>
    <property type="evidence" value="ECO:0007669"/>
    <property type="project" value="UniProtKB-EC"/>
</dbReference>
<gene>
    <name evidence="14" type="ORF">WICMUC_005683</name>
</gene>
<keyword evidence="7" id="KW-0677">Repeat</keyword>
<protein>
    <recommendedName>
        <fullName evidence="9">Protein farnesyltransferase/geranylgeranyltransferase type-1 subunit alpha</fullName>
        <ecNumber evidence="4">2.5.1.58</ecNumber>
        <ecNumber evidence="3">2.5.1.59</ecNumber>
    </recommendedName>
    <alternativeName>
        <fullName evidence="12">CAAX farnesyltransferase subunit alpha</fullName>
    </alternativeName>
    <alternativeName>
        <fullName evidence="11">FTase-alpha</fullName>
    </alternativeName>
    <alternativeName>
        <fullName evidence="10">Ras proteins prenyltransferase subunit alpha</fullName>
    </alternativeName>
    <alternativeName>
        <fullName evidence="13">Type I protein geranyl-geranyltransferase subunit alpha</fullName>
    </alternativeName>
</protein>
<dbReference type="Proteomes" id="UP000769528">
    <property type="component" value="Unassembled WGS sequence"/>
</dbReference>
<evidence type="ECO:0000256" key="2">
    <source>
        <dbReference type="ARBA" id="ARBA00006734"/>
    </source>
</evidence>
<reference evidence="14" key="2">
    <citation type="submission" date="2021-01" db="EMBL/GenBank/DDBJ databases">
        <authorList>
            <person name="Schikora-Tamarit M.A."/>
        </authorList>
    </citation>
    <scope>NUCLEOTIDE SEQUENCE</scope>
    <source>
        <strain evidence="14">CBS6341</strain>
    </source>
</reference>
<evidence type="ECO:0000256" key="10">
    <source>
        <dbReference type="ARBA" id="ARBA00041392"/>
    </source>
</evidence>
<dbReference type="Pfam" id="PF01239">
    <property type="entry name" value="PPTA"/>
    <property type="match status" value="5"/>
</dbReference>
<name>A0A9P8P7F1_9ASCO</name>
<evidence type="ECO:0000256" key="4">
    <source>
        <dbReference type="ARBA" id="ARBA00012702"/>
    </source>
</evidence>
<proteinExistence type="inferred from homology"/>
<evidence type="ECO:0000256" key="5">
    <source>
        <dbReference type="ARBA" id="ARBA00022602"/>
    </source>
</evidence>
<evidence type="ECO:0000256" key="8">
    <source>
        <dbReference type="ARBA" id="ARBA00022842"/>
    </source>
</evidence>
<keyword evidence="15" id="KW-1185">Reference proteome</keyword>
<dbReference type="AlphaFoldDB" id="A0A9P8P7F1"/>
<evidence type="ECO:0000256" key="12">
    <source>
        <dbReference type="ARBA" id="ARBA00043086"/>
    </source>
</evidence>
<dbReference type="PANTHER" id="PTHR11129:SF1">
    <property type="entry name" value="PROTEIN FARNESYLTRANSFERASE_GERANYLGERANYLTRANSFERASE TYPE-1 SUBUNIT ALPHA"/>
    <property type="match status" value="1"/>
</dbReference>
<evidence type="ECO:0000256" key="13">
    <source>
        <dbReference type="ARBA" id="ARBA00043219"/>
    </source>
</evidence>
<comment type="similarity">
    <text evidence="2">Belongs to the protein prenyltransferase subunit alpha family.</text>
</comment>
<keyword evidence="6" id="KW-0808">Transferase</keyword>
<evidence type="ECO:0000313" key="15">
    <source>
        <dbReference type="Proteomes" id="UP000769528"/>
    </source>
</evidence>
<sequence length="291" mass="34697">MENFNYDDVQPLPLVEPNNPVTTILYSDDYKRTLGLLAALLEKKEYSERAYHLTTEAIGLNAAHYTAWQYRYHIVINLGYDLLNELNWLEEIALDNVKNYQIWNYRQLLIKKLELKNLRREIPLLEVMIDEDSKNYHVWSYRKWVVQYCNDYSNELAFVGRLIKEDVYNNSAWAHRFFTIVKLNEIKQINIQDEIDYVLENIELAIHNASTWNYLSGIYEHFNRSIIELEPFISKFTGLDNEVNSTPALEFLIRIFLVKGEKEKASKGYDLLAKKFDTIRENYWNFLKKKL</sequence>
<evidence type="ECO:0000256" key="9">
    <source>
        <dbReference type="ARBA" id="ARBA00040965"/>
    </source>
</evidence>
<dbReference type="GO" id="GO:0005953">
    <property type="term" value="C:CAAX-protein geranylgeranyltransferase complex"/>
    <property type="evidence" value="ECO:0007669"/>
    <property type="project" value="TreeGrafter"/>
</dbReference>
<dbReference type="EMBL" id="JAEUBF010001445">
    <property type="protein sequence ID" value="KAH3666415.1"/>
    <property type="molecule type" value="Genomic_DNA"/>
</dbReference>
<accession>A0A9P8P7F1</accession>
<reference evidence="14" key="1">
    <citation type="journal article" date="2021" name="Open Biol.">
        <title>Shared evolutionary footprints suggest mitochondrial oxidative damage underlies multiple complex I losses in fungi.</title>
        <authorList>
            <person name="Schikora-Tamarit M.A."/>
            <person name="Marcet-Houben M."/>
            <person name="Nosek J."/>
            <person name="Gabaldon T."/>
        </authorList>
    </citation>
    <scope>NUCLEOTIDE SEQUENCE</scope>
    <source>
        <strain evidence="14">CBS6341</strain>
    </source>
</reference>
<dbReference type="Gene3D" id="1.25.40.120">
    <property type="entry name" value="Protein prenylyltransferase"/>
    <property type="match status" value="1"/>
</dbReference>
<keyword evidence="8" id="KW-0460">Magnesium</keyword>
<evidence type="ECO:0000256" key="3">
    <source>
        <dbReference type="ARBA" id="ARBA00012700"/>
    </source>
</evidence>
<organism evidence="14 15">
    <name type="scientific">Wickerhamomyces mucosus</name>
    <dbReference type="NCBI Taxonomy" id="1378264"/>
    <lineage>
        <taxon>Eukaryota</taxon>
        <taxon>Fungi</taxon>
        <taxon>Dikarya</taxon>
        <taxon>Ascomycota</taxon>
        <taxon>Saccharomycotina</taxon>
        <taxon>Saccharomycetes</taxon>
        <taxon>Phaffomycetales</taxon>
        <taxon>Wickerhamomycetaceae</taxon>
        <taxon>Wickerhamomyces</taxon>
    </lineage>
</organism>
<dbReference type="GO" id="GO:0005965">
    <property type="term" value="C:protein farnesyltransferase complex"/>
    <property type="evidence" value="ECO:0007669"/>
    <property type="project" value="TreeGrafter"/>
</dbReference>
<dbReference type="SUPFAM" id="SSF48439">
    <property type="entry name" value="Protein prenylyltransferase"/>
    <property type="match status" value="1"/>
</dbReference>
<dbReference type="InterPro" id="IPR002088">
    <property type="entry name" value="Prenyl_trans_a"/>
</dbReference>
<evidence type="ECO:0000313" key="14">
    <source>
        <dbReference type="EMBL" id="KAH3666415.1"/>
    </source>
</evidence>
<dbReference type="EC" id="2.5.1.58" evidence="4"/>
<dbReference type="PANTHER" id="PTHR11129">
    <property type="entry name" value="PROTEIN FARNESYLTRANSFERASE ALPHA SUBUNIT/RAB GERANYLGERANYL TRANSFERASE ALPHA SUBUNIT"/>
    <property type="match status" value="1"/>
</dbReference>
<comment type="cofactor">
    <cofactor evidence="1">
        <name>Mg(2+)</name>
        <dbReference type="ChEBI" id="CHEBI:18420"/>
    </cofactor>
</comment>
<dbReference type="OrthoDB" id="272289at2759"/>
<evidence type="ECO:0000256" key="11">
    <source>
        <dbReference type="ARBA" id="ARBA00042436"/>
    </source>
</evidence>
<dbReference type="GO" id="GO:0004660">
    <property type="term" value="F:protein farnesyltransferase activity"/>
    <property type="evidence" value="ECO:0007669"/>
    <property type="project" value="UniProtKB-EC"/>
</dbReference>
<keyword evidence="5" id="KW-0637">Prenyltransferase</keyword>
<evidence type="ECO:0000256" key="6">
    <source>
        <dbReference type="ARBA" id="ARBA00022679"/>
    </source>
</evidence>
<evidence type="ECO:0000256" key="7">
    <source>
        <dbReference type="ARBA" id="ARBA00022737"/>
    </source>
</evidence>
<evidence type="ECO:0000256" key="1">
    <source>
        <dbReference type="ARBA" id="ARBA00001946"/>
    </source>
</evidence>
<dbReference type="EC" id="2.5.1.59" evidence="3"/>
<comment type="caution">
    <text evidence="14">The sequence shown here is derived from an EMBL/GenBank/DDBJ whole genome shotgun (WGS) entry which is preliminary data.</text>
</comment>
<dbReference type="PROSITE" id="PS51147">
    <property type="entry name" value="PFTA"/>
    <property type="match status" value="5"/>
</dbReference>